<dbReference type="EMBL" id="JAEQMG010000123">
    <property type="protein sequence ID" value="MBK6089283.1"/>
    <property type="molecule type" value="Genomic_DNA"/>
</dbReference>
<feature type="binding site" evidence="11">
    <location>
        <position position="521"/>
    </location>
    <ligand>
        <name>Mg(2+)</name>
        <dbReference type="ChEBI" id="CHEBI:18420"/>
        <label>2</label>
    </ligand>
</feature>
<dbReference type="PROSITE" id="PS50880">
    <property type="entry name" value="TOPRIM"/>
    <property type="match status" value="1"/>
</dbReference>
<dbReference type="GO" id="GO:0005694">
    <property type="term" value="C:chromosome"/>
    <property type="evidence" value="ECO:0007669"/>
    <property type="project" value="InterPro"/>
</dbReference>
<keyword evidence="5 11" id="KW-0067">ATP-binding</keyword>
<dbReference type="FunFam" id="3.40.50.670:FF:000002">
    <property type="entry name" value="DNA gyrase subunit B"/>
    <property type="match status" value="1"/>
</dbReference>
<dbReference type="InterPro" id="IPR034160">
    <property type="entry name" value="TOPRIM_GyrB"/>
</dbReference>
<keyword evidence="4 11" id="KW-0547">Nucleotide-binding</keyword>
<comment type="similarity">
    <text evidence="2 11">Belongs to the type II topoisomerase GyrB family.</text>
</comment>
<evidence type="ECO:0000259" key="12">
    <source>
        <dbReference type="PROSITE" id="PS50880"/>
    </source>
</evidence>
<dbReference type="GO" id="GO:0006261">
    <property type="term" value="P:DNA-templated DNA replication"/>
    <property type="evidence" value="ECO:0007669"/>
    <property type="project" value="UniProtKB-UniRule"/>
</dbReference>
<comment type="subunit">
    <text evidence="10">Heterotetramer composed of ParC and ParE.</text>
</comment>
<dbReference type="CDD" id="cd03366">
    <property type="entry name" value="TOPRIM_TopoIIA_GyrB"/>
    <property type="match status" value="1"/>
</dbReference>
<dbReference type="InterPro" id="IPR018522">
    <property type="entry name" value="TopoIIA_CS"/>
</dbReference>
<evidence type="ECO:0000313" key="14">
    <source>
        <dbReference type="Proteomes" id="UP000633365"/>
    </source>
</evidence>
<sequence>MDQVENIERNEENIEITKVEQEYGADEIQVLEGLEAVRKRPGMYIGSTGPRGLHHLVYEIVDNSIDEALAGYCSKIDVVIEPGDIIRVTDNGRGIPVGVNSKTGLPAVTVVFTVLHAGGKFGGGGYKVSGGLHGVGASVVNALSEWLEVKVCDGEDVYFQRYERGKIMNELEVIGKSGVKGTEVRFKADPEIFKETTVYEYEVLERRLREQAFLNAGVHIELRDEREPESIIKKNFYYEGGIKSFVEYIHKKRSLEVIHPDVIYFSSKNAEDTVAVEIAMQYNESYNEMLLSFANNIHTTDGGTHEEGFKRALTSVMNDYARKFGKLKDNDKNLSGEDVREGLTAIISVKLKEAQFEGQTKAKLGNTEVRTMVDKLVREKLMVYLEENPAVSKAIFEKALASARAREAARKARESVRRKSALESAQLPGKLADCQSRDSSETEIFIVEGDSAGGSAKGGRDRRIQAILPLWGKMLNVEKARIDRVYGNDKLMPVITALGTGIGDEFDIEKLRYDKVIIMADADVDGSHIRTLLLTFFFRYMKPLIESGHVYIAQPPLYRITKGKEHKYAYSDIERDQILASIEGKTEIQRYKGLGEMDSEQLWETTMNPDSRLMLRVELSDAEAADETFTILMGDKVEPRREFIEKNAKYVQNLDV</sequence>
<feature type="domain" description="Toprim" evidence="12">
    <location>
        <begin position="442"/>
        <end position="556"/>
    </location>
</feature>
<dbReference type="PRINTS" id="PR01159">
    <property type="entry name" value="DNAGYRASEB"/>
</dbReference>
<dbReference type="InterPro" id="IPR013506">
    <property type="entry name" value="Topo_IIA_bsu_dom2"/>
</dbReference>
<evidence type="ECO:0000313" key="13">
    <source>
        <dbReference type="EMBL" id="MBK6089283.1"/>
    </source>
</evidence>
<reference evidence="13" key="1">
    <citation type="submission" date="2021-01" db="EMBL/GenBank/DDBJ databases">
        <title>Genome public.</title>
        <authorList>
            <person name="Liu C."/>
            <person name="Sun Q."/>
        </authorList>
    </citation>
    <scope>NUCLEOTIDE SEQUENCE</scope>
    <source>
        <strain evidence="13">M6</strain>
    </source>
</reference>
<dbReference type="NCBIfam" id="TIGR01059">
    <property type="entry name" value="gyrB"/>
    <property type="match status" value="1"/>
</dbReference>
<dbReference type="SUPFAM" id="SSF56719">
    <property type="entry name" value="Type II DNA topoisomerase"/>
    <property type="match status" value="1"/>
</dbReference>
<dbReference type="InterPro" id="IPR001241">
    <property type="entry name" value="Topo_IIA"/>
</dbReference>
<dbReference type="Gene3D" id="3.40.50.670">
    <property type="match status" value="1"/>
</dbReference>
<dbReference type="Pfam" id="PF00204">
    <property type="entry name" value="DNA_gyraseB"/>
    <property type="match status" value="1"/>
</dbReference>
<dbReference type="GO" id="GO:0034335">
    <property type="term" value="F:DNA negative supercoiling activity"/>
    <property type="evidence" value="ECO:0007669"/>
    <property type="project" value="UniProtKB-ARBA"/>
</dbReference>
<evidence type="ECO:0000256" key="1">
    <source>
        <dbReference type="ARBA" id="ARBA00000185"/>
    </source>
</evidence>
<dbReference type="InterPro" id="IPR002288">
    <property type="entry name" value="DNA_gyrase_B_C"/>
</dbReference>
<keyword evidence="11" id="KW-0963">Cytoplasm</keyword>
<dbReference type="InterPro" id="IPR014721">
    <property type="entry name" value="Ribsml_uS5_D2-typ_fold_subgr"/>
</dbReference>
<evidence type="ECO:0000256" key="5">
    <source>
        <dbReference type="ARBA" id="ARBA00022840"/>
    </source>
</evidence>
<comment type="miscellaneous">
    <text evidence="11">Few gyrases are as efficient as E.coli at forming negative supercoils. Not all organisms have 2 type II topoisomerases; in organisms with a single type II topoisomerase this enzyme also has to decatenate newly replicated chromosomes.</text>
</comment>
<dbReference type="PANTHER" id="PTHR45866">
    <property type="entry name" value="DNA GYRASE/TOPOISOMERASE SUBUNIT B"/>
    <property type="match status" value="1"/>
</dbReference>
<evidence type="ECO:0000256" key="8">
    <source>
        <dbReference type="ARBA" id="ARBA00023125"/>
    </source>
</evidence>
<dbReference type="SMART" id="SM00433">
    <property type="entry name" value="TOP2c"/>
    <property type="match status" value="1"/>
</dbReference>
<dbReference type="Pfam" id="PF02518">
    <property type="entry name" value="HATPase_c"/>
    <property type="match status" value="1"/>
</dbReference>
<dbReference type="GO" id="GO:0006265">
    <property type="term" value="P:DNA topological change"/>
    <property type="evidence" value="ECO:0007669"/>
    <property type="project" value="UniProtKB-UniRule"/>
</dbReference>
<dbReference type="GO" id="GO:0005737">
    <property type="term" value="C:cytoplasm"/>
    <property type="evidence" value="ECO:0007669"/>
    <property type="project" value="UniProtKB-SubCell"/>
</dbReference>
<dbReference type="PROSITE" id="PS00177">
    <property type="entry name" value="TOPOISOMERASE_II"/>
    <property type="match status" value="1"/>
</dbReference>
<dbReference type="InterPro" id="IPR036890">
    <property type="entry name" value="HATPase_C_sf"/>
</dbReference>
<dbReference type="InterPro" id="IPR006171">
    <property type="entry name" value="TOPRIM_dom"/>
</dbReference>
<comment type="subunit">
    <text evidence="11">Heterotetramer, composed of two GyrA and two GyrB chains. In the heterotetramer, GyrA contains the active site tyrosine that forms a transient covalent intermediate with DNA, while GyrB binds cofactors and catalyzes ATP hydrolysis.</text>
</comment>
<dbReference type="FunFam" id="3.30.230.10:FF:000005">
    <property type="entry name" value="DNA gyrase subunit B"/>
    <property type="match status" value="1"/>
</dbReference>
<dbReference type="GO" id="GO:0005524">
    <property type="term" value="F:ATP binding"/>
    <property type="evidence" value="ECO:0007669"/>
    <property type="project" value="UniProtKB-UniRule"/>
</dbReference>
<dbReference type="InterPro" id="IPR020568">
    <property type="entry name" value="Ribosomal_Su5_D2-typ_SF"/>
</dbReference>
<evidence type="ECO:0000256" key="2">
    <source>
        <dbReference type="ARBA" id="ARBA00010708"/>
    </source>
</evidence>
<dbReference type="SUPFAM" id="SSF55874">
    <property type="entry name" value="ATPase domain of HSP90 chaperone/DNA topoisomerase II/histidine kinase"/>
    <property type="match status" value="1"/>
</dbReference>
<comment type="caution">
    <text evidence="13">The sequence shown here is derived from an EMBL/GenBank/DDBJ whole genome shotgun (WGS) entry which is preliminary data.</text>
</comment>
<dbReference type="PRINTS" id="PR00418">
    <property type="entry name" value="TPI2FAMILY"/>
</dbReference>
<dbReference type="RefSeq" id="WP_201428036.1">
    <property type="nucleotide sequence ID" value="NZ_JAEQMG010000123.1"/>
</dbReference>
<dbReference type="SUPFAM" id="SSF54211">
    <property type="entry name" value="Ribosomal protein S5 domain 2-like"/>
    <property type="match status" value="1"/>
</dbReference>
<evidence type="ECO:0000256" key="9">
    <source>
        <dbReference type="ARBA" id="ARBA00023235"/>
    </source>
</evidence>
<evidence type="ECO:0000256" key="11">
    <source>
        <dbReference type="HAMAP-Rule" id="MF_01898"/>
    </source>
</evidence>
<evidence type="ECO:0000256" key="4">
    <source>
        <dbReference type="ARBA" id="ARBA00022741"/>
    </source>
</evidence>
<keyword evidence="7 11" id="KW-0799">Topoisomerase</keyword>
<dbReference type="InterPro" id="IPR013759">
    <property type="entry name" value="Topo_IIA_B_C"/>
</dbReference>
<evidence type="ECO:0000256" key="6">
    <source>
        <dbReference type="ARBA" id="ARBA00022842"/>
    </source>
</evidence>
<accession>A0A935C5X7</accession>
<comment type="cofactor">
    <cofactor evidence="11">
        <name>Mg(2+)</name>
        <dbReference type="ChEBI" id="CHEBI:18420"/>
    </cofactor>
    <cofactor evidence="11">
        <name>Mn(2+)</name>
        <dbReference type="ChEBI" id="CHEBI:29035"/>
    </cofactor>
    <cofactor evidence="11">
        <name>Ca(2+)</name>
        <dbReference type="ChEBI" id="CHEBI:29108"/>
    </cofactor>
    <text evidence="11">Binds two Mg(2+) per subunit. The magnesium ions form salt bridges with both the protein and the DNA. Can also accept other divalent metal cations, such as Mn(2+) or Ca(2+).</text>
</comment>
<feature type="binding site" evidence="11">
    <location>
        <position position="521"/>
    </location>
    <ligand>
        <name>Mg(2+)</name>
        <dbReference type="ChEBI" id="CHEBI:18420"/>
        <label>1</label>
        <note>catalytic</note>
    </ligand>
</feature>
<dbReference type="InterPro" id="IPR000565">
    <property type="entry name" value="Topo_IIA_B"/>
</dbReference>
<comment type="subcellular location">
    <subcellularLocation>
        <location evidence="11">Cytoplasm</location>
    </subcellularLocation>
</comment>
<dbReference type="HAMAP" id="MF_01898">
    <property type="entry name" value="GyrB"/>
    <property type="match status" value="1"/>
</dbReference>
<keyword evidence="9 11" id="KW-0413">Isomerase</keyword>
<keyword evidence="14" id="KW-1185">Reference proteome</keyword>
<dbReference type="NCBIfam" id="NF004189">
    <property type="entry name" value="PRK05644.1"/>
    <property type="match status" value="1"/>
</dbReference>
<keyword evidence="8" id="KW-0238">DNA-binding</keyword>
<feature type="site" description="Interaction with DNA" evidence="11">
    <location>
        <position position="473"/>
    </location>
</feature>
<dbReference type="GO" id="GO:0003677">
    <property type="term" value="F:DNA binding"/>
    <property type="evidence" value="ECO:0007669"/>
    <property type="project" value="UniProtKB-KW"/>
</dbReference>
<proteinExistence type="inferred from homology"/>
<keyword evidence="6 11" id="KW-0460">Magnesium</keyword>
<dbReference type="EC" id="5.6.2.2" evidence="11"/>
<evidence type="ECO:0000256" key="7">
    <source>
        <dbReference type="ARBA" id="ARBA00023029"/>
    </source>
</evidence>
<dbReference type="CDD" id="cd16928">
    <property type="entry name" value="HATPase_GyrB-like"/>
    <property type="match status" value="1"/>
</dbReference>
<feature type="binding site" evidence="11">
    <location>
        <position position="448"/>
    </location>
    <ligand>
        <name>Mg(2+)</name>
        <dbReference type="ChEBI" id="CHEBI:18420"/>
        <label>1</label>
        <note>catalytic</note>
    </ligand>
</feature>
<dbReference type="SMART" id="SM00387">
    <property type="entry name" value="HATPase_c"/>
    <property type="match status" value="1"/>
</dbReference>
<dbReference type="GO" id="GO:0046872">
    <property type="term" value="F:metal ion binding"/>
    <property type="evidence" value="ECO:0007669"/>
    <property type="project" value="UniProtKB-KW"/>
</dbReference>
<dbReference type="PANTHER" id="PTHR45866:SF1">
    <property type="entry name" value="DNA GYRASE SUBUNIT B, MITOCHONDRIAL"/>
    <property type="match status" value="1"/>
</dbReference>
<feature type="site" description="Interaction with DNA" evidence="11">
    <location>
        <position position="476"/>
    </location>
</feature>
<evidence type="ECO:0000256" key="3">
    <source>
        <dbReference type="ARBA" id="ARBA00022723"/>
    </source>
</evidence>
<evidence type="ECO:0000256" key="10">
    <source>
        <dbReference type="ARBA" id="ARBA00063644"/>
    </source>
</evidence>
<dbReference type="NCBIfam" id="NF011501">
    <property type="entry name" value="PRK14939.1"/>
    <property type="match status" value="1"/>
</dbReference>
<dbReference type="Pfam" id="PF01751">
    <property type="entry name" value="Toprim"/>
    <property type="match status" value="1"/>
</dbReference>
<dbReference type="Gene3D" id="3.30.565.10">
    <property type="entry name" value="Histidine kinase-like ATPase, C-terminal domain"/>
    <property type="match status" value="1"/>
</dbReference>
<protein>
    <recommendedName>
        <fullName evidence="11">DNA gyrase subunit B</fullName>
        <ecNumber evidence="11">5.6.2.2</ecNumber>
    </recommendedName>
</protein>
<dbReference type="Pfam" id="PF00986">
    <property type="entry name" value="DNA_gyraseB_C"/>
    <property type="match status" value="1"/>
</dbReference>
<comment type="function">
    <text evidence="11">A type II topoisomerase that negatively supercoils closed circular double-stranded (ds) DNA in an ATP-dependent manner to modulate DNA topology and maintain chromosomes in an underwound state. Negative supercoiling favors strand separation, and DNA replication, transcription, recombination and repair, all of which involve strand separation. Also able to catalyze the interconversion of other topological isomers of dsDNA rings, including catenanes and knotted rings. Type II topoisomerases break and join 2 DNA strands simultaneously in an ATP-dependent manner.</text>
</comment>
<comment type="catalytic activity">
    <reaction evidence="1 11">
        <text>ATP-dependent breakage, passage and rejoining of double-stranded DNA.</text>
        <dbReference type="EC" id="5.6.2.2"/>
    </reaction>
</comment>
<dbReference type="InterPro" id="IPR013760">
    <property type="entry name" value="Topo_IIA-like_dom_sf"/>
</dbReference>
<dbReference type="InterPro" id="IPR003594">
    <property type="entry name" value="HATPase_dom"/>
</dbReference>
<dbReference type="Gene3D" id="3.30.230.10">
    <property type="match status" value="1"/>
</dbReference>
<gene>
    <name evidence="11 13" type="primary">gyrB</name>
    <name evidence="13" type="ORF">JKK62_11640</name>
</gene>
<dbReference type="FunFam" id="3.30.565.10:FF:000002">
    <property type="entry name" value="DNA gyrase subunit B"/>
    <property type="match status" value="1"/>
</dbReference>
<keyword evidence="3 11" id="KW-0479">Metal-binding</keyword>
<feature type="binding site" evidence="11">
    <location>
        <position position="523"/>
    </location>
    <ligand>
        <name>Mg(2+)</name>
        <dbReference type="ChEBI" id="CHEBI:18420"/>
        <label>2</label>
    </ligand>
</feature>
<organism evidence="13 14">
    <name type="scientific">Ruminococcus difficilis</name>
    <dbReference type="NCBI Taxonomy" id="2763069"/>
    <lineage>
        <taxon>Bacteria</taxon>
        <taxon>Bacillati</taxon>
        <taxon>Bacillota</taxon>
        <taxon>Clostridia</taxon>
        <taxon>Eubacteriales</taxon>
        <taxon>Oscillospiraceae</taxon>
        <taxon>Ruminococcus</taxon>
    </lineage>
</organism>
<name>A0A935C5X7_9FIRM</name>
<dbReference type="InterPro" id="IPR011557">
    <property type="entry name" value="GyrB"/>
</dbReference>
<dbReference type="CDD" id="cd00822">
    <property type="entry name" value="TopoII_Trans_DNA_gyrase"/>
    <property type="match status" value="1"/>
</dbReference>
<dbReference type="AlphaFoldDB" id="A0A935C5X7"/>
<dbReference type="Proteomes" id="UP000633365">
    <property type="component" value="Unassembled WGS sequence"/>
</dbReference>